<keyword evidence="4 9" id="KW-0067">ATP-binding</keyword>
<evidence type="ECO:0000256" key="10">
    <source>
        <dbReference type="SAM" id="Coils"/>
    </source>
</evidence>
<protein>
    <recommendedName>
        <fullName evidence="7">DNA 3'-5' helicase</fullName>
        <ecNumber evidence="7">5.6.2.4</ecNumber>
    </recommendedName>
</protein>
<evidence type="ECO:0000313" key="13">
    <source>
        <dbReference type="Proteomes" id="UP000717624"/>
    </source>
</evidence>
<dbReference type="Proteomes" id="UP000717624">
    <property type="component" value="Unassembled WGS sequence"/>
</dbReference>
<accession>A0A938XTQ2</accession>
<feature type="coiled-coil region" evidence="10">
    <location>
        <begin position="19"/>
        <end position="46"/>
    </location>
</feature>
<dbReference type="PANTHER" id="PTHR11070">
    <property type="entry name" value="UVRD / RECB / PCRA DNA HELICASE FAMILY MEMBER"/>
    <property type="match status" value="1"/>
</dbReference>
<keyword evidence="5" id="KW-0413">Isomerase</keyword>
<dbReference type="SUPFAM" id="SSF52540">
    <property type="entry name" value="P-loop containing nucleoside triphosphate hydrolases"/>
    <property type="match status" value="1"/>
</dbReference>
<comment type="caution">
    <text evidence="12">The sequence shown here is derived from an EMBL/GenBank/DDBJ whole genome shotgun (WGS) entry which is preliminary data.</text>
</comment>
<keyword evidence="3 9" id="KW-0347">Helicase</keyword>
<evidence type="ECO:0000256" key="8">
    <source>
        <dbReference type="ARBA" id="ARBA00048988"/>
    </source>
</evidence>
<dbReference type="Pfam" id="PF13361">
    <property type="entry name" value="UvrD_C"/>
    <property type="match status" value="1"/>
</dbReference>
<gene>
    <name evidence="12" type="ORF">JOD01_001907</name>
</gene>
<dbReference type="InterPro" id="IPR048228">
    <property type="entry name" value="HelD_bacillota"/>
</dbReference>
<dbReference type="GO" id="GO:0000725">
    <property type="term" value="P:recombinational repair"/>
    <property type="evidence" value="ECO:0007669"/>
    <property type="project" value="TreeGrafter"/>
</dbReference>
<dbReference type="InterPro" id="IPR027785">
    <property type="entry name" value="UvrD-like_helicase_C"/>
</dbReference>
<dbReference type="EMBL" id="JAFBEB010000005">
    <property type="protein sequence ID" value="MBM7590303.1"/>
    <property type="molecule type" value="Genomic_DNA"/>
</dbReference>
<evidence type="ECO:0000313" key="12">
    <source>
        <dbReference type="EMBL" id="MBM7590303.1"/>
    </source>
</evidence>
<dbReference type="PANTHER" id="PTHR11070:SF17">
    <property type="entry name" value="DNA HELICASE IV"/>
    <property type="match status" value="1"/>
</dbReference>
<dbReference type="GO" id="GO:0005829">
    <property type="term" value="C:cytosol"/>
    <property type="evidence" value="ECO:0007669"/>
    <property type="project" value="TreeGrafter"/>
</dbReference>
<evidence type="ECO:0000256" key="4">
    <source>
        <dbReference type="ARBA" id="ARBA00022840"/>
    </source>
</evidence>
<dbReference type="EC" id="5.6.2.4" evidence="7"/>
<name>A0A938XTQ2_9BACL</name>
<dbReference type="Pfam" id="PF13538">
    <property type="entry name" value="UvrD_C_2"/>
    <property type="match status" value="1"/>
</dbReference>
<keyword evidence="13" id="KW-1185">Reference proteome</keyword>
<feature type="domain" description="UvrD-like helicase ATP-binding" evidence="11">
    <location>
        <begin position="212"/>
        <end position="617"/>
    </location>
</feature>
<evidence type="ECO:0000256" key="3">
    <source>
        <dbReference type="ARBA" id="ARBA00022806"/>
    </source>
</evidence>
<keyword evidence="2 9" id="KW-0378">Hydrolase</keyword>
<dbReference type="Pfam" id="PF00580">
    <property type="entry name" value="UvrD-helicase"/>
    <property type="match status" value="1"/>
</dbReference>
<comment type="catalytic activity">
    <reaction evidence="6">
        <text>Couples ATP hydrolysis with the unwinding of duplex DNA by translocating in the 3'-5' direction.</text>
        <dbReference type="EC" id="5.6.2.4"/>
    </reaction>
</comment>
<keyword evidence="10" id="KW-0175">Coiled coil</keyword>
<evidence type="ECO:0000256" key="7">
    <source>
        <dbReference type="ARBA" id="ARBA00034808"/>
    </source>
</evidence>
<dbReference type="RefSeq" id="WP_204518055.1">
    <property type="nucleotide sequence ID" value="NZ_BAABIN010000020.1"/>
</dbReference>
<dbReference type="GO" id="GO:0005524">
    <property type="term" value="F:ATP binding"/>
    <property type="evidence" value="ECO:0007669"/>
    <property type="project" value="UniProtKB-UniRule"/>
</dbReference>
<dbReference type="InterPro" id="IPR014016">
    <property type="entry name" value="UvrD-like_ATP-bd"/>
</dbReference>
<proteinExistence type="predicted"/>
<keyword evidence="1 9" id="KW-0547">Nucleotide-binding</keyword>
<evidence type="ECO:0000256" key="1">
    <source>
        <dbReference type="ARBA" id="ARBA00022741"/>
    </source>
</evidence>
<evidence type="ECO:0000256" key="5">
    <source>
        <dbReference type="ARBA" id="ARBA00023235"/>
    </source>
</evidence>
<feature type="binding site" evidence="9">
    <location>
        <begin position="233"/>
        <end position="240"/>
    </location>
    <ligand>
        <name>ATP</name>
        <dbReference type="ChEBI" id="CHEBI:30616"/>
    </ligand>
</feature>
<dbReference type="AlphaFoldDB" id="A0A938XTQ2"/>
<evidence type="ECO:0000256" key="9">
    <source>
        <dbReference type="PROSITE-ProRule" id="PRU00560"/>
    </source>
</evidence>
<dbReference type="PROSITE" id="PS51198">
    <property type="entry name" value="UVRD_HELICASE_ATP_BIND"/>
    <property type="match status" value="1"/>
</dbReference>
<dbReference type="NCBIfam" id="NF041464">
    <property type="entry name" value="HelD_BACSU"/>
    <property type="match status" value="1"/>
</dbReference>
<comment type="catalytic activity">
    <reaction evidence="8">
        <text>ATP + H2O = ADP + phosphate + H(+)</text>
        <dbReference type="Rhea" id="RHEA:13065"/>
        <dbReference type="ChEBI" id="CHEBI:15377"/>
        <dbReference type="ChEBI" id="CHEBI:15378"/>
        <dbReference type="ChEBI" id="CHEBI:30616"/>
        <dbReference type="ChEBI" id="CHEBI:43474"/>
        <dbReference type="ChEBI" id="CHEBI:456216"/>
        <dbReference type="EC" id="5.6.2.4"/>
    </reaction>
</comment>
<dbReference type="GO" id="GO:0016787">
    <property type="term" value="F:hydrolase activity"/>
    <property type="evidence" value="ECO:0007669"/>
    <property type="project" value="UniProtKB-UniRule"/>
</dbReference>
<dbReference type="InterPro" id="IPR014017">
    <property type="entry name" value="DNA_helicase_UvrD-like_C"/>
</dbReference>
<reference evidence="12" key="1">
    <citation type="submission" date="2021-01" db="EMBL/GenBank/DDBJ databases">
        <title>Genomic Encyclopedia of Type Strains, Phase IV (KMG-IV): sequencing the most valuable type-strain genomes for metagenomic binning, comparative biology and taxonomic classification.</title>
        <authorList>
            <person name="Goeker M."/>
        </authorList>
    </citation>
    <scope>NUCLEOTIDE SEQUENCE</scope>
    <source>
        <strain evidence="12">DSM 25523</strain>
    </source>
</reference>
<feature type="coiled-coil region" evidence="10">
    <location>
        <begin position="392"/>
        <end position="452"/>
    </location>
</feature>
<evidence type="ECO:0000259" key="11">
    <source>
        <dbReference type="PROSITE" id="PS51198"/>
    </source>
</evidence>
<dbReference type="InterPro" id="IPR000212">
    <property type="entry name" value="DNA_helicase_UvrD/REP"/>
</dbReference>
<organism evidence="12 13">
    <name type="scientific">Brevibacillus fulvus</name>
    <dbReference type="NCBI Taxonomy" id="1125967"/>
    <lineage>
        <taxon>Bacteria</taxon>
        <taxon>Bacillati</taxon>
        <taxon>Bacillota</taxon>
        <taxon>Bacilli</taxon>
        <taxon>Bacillales</taxon>
        <taxon>Paenibacillaceae</taxon>
        <taxon>Brevibacillus</taxon>
    </lineage>
</organism>
<dbReference type="InterPro" id="IPR027417">
    <property type="entry name" value="P-loop_NTPase"/>
</dbReference>
<dbReference type="GO" id="GO:0003677">
    <property type="term" value="F:DNA binding"/>
    <property type="evidence" value="ECO:0007669"/>
    <property type="project" value="InterPro"/>
</dbReference>
<sequence>MENSNQEWHSEQLRVNRVVAEIDRQLTALQQQVGNLRGEIIDIRKNFWEDVTVNFDDPHEAAETYASLKQQAEVLSERERSHRHALLRHQALLRLRQSPYFGRIDFREEGSNHSEQIYLGISSLLDQDELNFLVYDWRAPVSSLYYDYPPGPAQYETPGGTIYGTLDLKRQFIIRDGKIQSMFDTGITIGDELLQAVLGKQADTQMKSIVATIQKEQNQIIRNERSQLLIVQGAAGSGKTSAALQRVAYLLYRYRQTLQAEQIVLFSPNPMFNSYISTVLPELGEENMQQTTFQDYLERRLGDHFHVEDPYTLLEFALTAADKPGYAARMESARFKASPDFMQLIEQYAASLGNTGMVFHDLRHRDEVLISASEISELFYRQDPALNLPNRMRLLAEQLLRRLQEREQAEQEKSWVEDEIELLDKDAYTRAYQQLRRERRGTQDSFDDYAREQEILSRYVVRQTFKPIQQQIKQLAFINMPAIYRKLFADPSAIRHHAGLIEQLHYWPDICAQTIARLDNGELPYEDATPYLYLQELIEGFRRNTTVRHVFIDEAQDYSAFQFAFLRHLFPRSRFTVLGDLNQAIQPFVPGEFAPLMERFKPEQIEMLRLSRSYRSTRPIVEFTKGLIPGGEAIEPFNRDGNKPTLISCRNQSDLIQKICQLITRLQTEPYQTIAVICKTADESKLAYEALREQLPVQLVEKNATTFKPGVLIIPSYLAKGIEFDVVILFNASAEQYGDEMVRKLFYTACTRAMHELYLCYRGELSPFVKALPPDTYVRMP</sequence>
<evidence type="ECO:0000256" key="2">
    <source>
        <dbReference type="ARBA" id="ARBA00022801"/>
    </source>
</evidence>
<dbReference type="GO" id="GO:0043138">
    <property type="term" value="F:3'-5' DNA helicase activity"/>
    <property type="evidence" value="ECO:0007669"/>
    <property type="project" value="UniProtKB-EC"/>
</dbReference>
<evidence type="ECO:0000256" key="6">
    <source>
        <dbReference type="ARBA" id="ARBA00034617"/>
    </source>
</evidence>
<dbReference type="Gene3D" id="3.40.50.300">
    <property type="entry name" value="P-loop containing nucleotide triphosphate hydrolases"/>
    <property type="match status" value="2"/>
</dbReference>